<keyword evidence="5" id="KW-0552">Olfaction</keyword>
<keyword evidence="7 10" id="KW-0472">Membrane</keyword>
<feature type="transmembrane region" description="Helical" evidence="10">
    <location>
        <begin position="30"/>
        <end position="49"/>
    </location>
</feature>
<dbReference type="GO" id="GO:0005886">
    <property type="term" value="C:plasma membrane"/>
    <property type="evidence" value="ECO:0000318"/>
    <property type="project" value="GO_Central"/>
</dbReference>
<dbReference type="GO" id="GO:0005549">
    <property type="term" value="F:odorant binding"/>
    <property type="evidence" value="ECO:0007669"/>
    <property type="project" value="InterPro"/>
</dbReference>
<dbReference type="GO" id="GO:0007165">
    <property type="term" value="P:signal transduction"/>
    <property type="evidence" value="ECO:0007669"/>
    <property type="project" value="UniProtKB-KW"/>
</dbReference>
<gene>
    <name evidence="11" type="primary">AUGUSTUS-3.0.2_31990</name>
    <name evidence="11" type="ORF">TcasGA2_TC031990</name>
</gene>
<keyword evidence="2" id="KW-1003">Cell membrane</keyword>
<evidence type="ECO:0000256" key="10">
    <source>
        <dbReference type="SAM" id="Phobius"/>
    </source>
</evidence>
<dbReference type="EMBL" id="KQ971311">
    <property type="protein sequence ID" value="KYB29450.1"/>
    <property type="molecule type" value="Genomic_DNA"/>
</dbReference>
<feature type="transmembrane region" description="Helical" evidence="10">
    <location>
        <begin position="788"/>
        <end position="810"/>
    </location>
</feature>
<dbReference type="Pfam" id="PF02949">
    <property type="entry name" value="7tm_6"/>
    <property type="match status" value="4"/>
</dbReference>
<feature type="transmembrane region" description="Helical" evidence="10">
    <location>
        <begin position="691"/>
        <end position="715"/>
    </location>
</feature>
<evidence type="ECO:0000313" key="11">
    <source>
        <dbReference type="EMBL" id="KYB29450.1"/>
    </source>
</evidence>
<name>A0A139WN78_TRICA</name>
<evidence type="ECO:0000256" key="9">
    <source>
        <dbReference type="ARBA" id="ARBA00023224"/>
    </source>
</evidence>
<dbReference type="eggNOG" id="ENOG502T2DQ">
    <property type="taxonomic scope" value="Eukaryota"/>
</dbReference>
<evidence type="ECO:0000313" key="12">
    <source>
        <dbReference type="Proteomes" id="UP000007266"/>
    </source>
</evidence>
<feature type="transmembrane region" description="Helical" evidence="10">
    <location>
        <begin position="1229"/>
        <end position="1247"/>
    </location>
</feature>
<feature type="transmembrane region" description="Helical" evidence="10">
    <location>
        <begin position="1379"/>
        <end position="1400"/>
    </location>
</feature>
<keyword evidence="4 10" id="KW-0812">Transmembrane</keyword>
<dbReference type="GO" id="GO:0050911">
    <property type="term" value="P:detection of chemical stimulus involved in sensory perception of smell"/>
    <property type="evidence" value="ECO:0000318"/>
    <property type="project" value="GO_Central"/>
</dbReference>
<evidence type="ECO:0000256" key="3">
    <source>
        <dbReference type="ARBA" id="ARBA00022606"/>
    </source>
</evidence>
<evidence type="ECO:0000256" key="4">
    <source>
        <dbReference type="ARBA" id="ARBA00022692"/>
    </source>
</evidence>
<dbReference type="Proteomes" id="UP000007266">
    <property type="component" value="Linkage group 2"/>
</dbReference>
<dbReference type="InterPro" id="IPR004117">
    <property type="entry name" value="7tm6_olfct_rcpt"/>
</dbReference>
<comment type="subcellular location">
    <subcellularLocation>
        <location evidence="1">Cell membrane</location>
        <topology evidence="1">Multi-pass membrane protein</topology>
    </subcellularLocation>
</comment>
<dbReference type="FunCoup" id="A0A139WN78">
    <property type="interactions" value="43"/>
</dbReference>
<dbReference type="PANTHER" id="PTHR21137">
    <property type="entry name" value="ODORANT RECEPTOR"/>
    <property type="match status" value="1"/>
</dbReference>
<feature type="transmembrane region" description="Helical" evidence="10">
    <location>
        <begin position="278"/>
        <end position="300"/>
    </location>
</feature>
<keyword evidence="3" id="KW-0716">Sensory transduction</keyword>
<evidence type="ECO:0000256" key="8">
    <source>
        <dbReference type="ARBA" id="ARBA00023170"/>
    </source>
</evidence>
<feature type="transmembrane region" description="Helical" evidence="10">
    <location>
        <begin position="340"/>
        <end position="362"/>
    </location>
</feature>
<dbReference type="GO" id="GO:0004984">
    <property type="term" value="F:olfactory receptor activity"/>
    <property type="evidence" value="ECO:0000318"/>
    <property type="project" value="GO_Central"/>
</dbReference>
<organism evidence="11 12">
    <name type="scientific">Tribolium castaneum</name>
    <name type="common">Red flour beetle</name>
    <dbReference type="NCBI Taxonomy" id="7070"/>
    <lineage>
        <taxon>Eukaryota</taxon>
        <taxon>Metazoa</taxon>
        <taxon>Ecdysozoa</taxon>
        <taxon>Arthropoda</taxon>
        <taxon>Hexapoda</taxon>
        <taxon>Insecta</taxon>
        <taxon>Pterygota</taxon>
        <taxon>Neoptera</taxon>
        <taxon>Endopterygota</taxon>
        <taxon>Coleoptera</taxon>
        <taxon>Polyphaga</taxon>
        <taxon>Cucujiformia</taxon>
        <taxon>Tenebrionidae</taxon>
        <taxon>Tenebrionidae incertae sedis</taxon>
        <taxon>Tribolium</taxon>
    </lineage>
</organism>
<reference evidence="11 12" key="1">
    <citation type="journal article" date="2008" name="Nature">
        <title>The genome of the model beetle and pest Tribolium castaneum.</title>
        <authorList>
            <consortium name="Tribolium Genome Sequencing Consortium"/>
            <person name="Richards S."/>
            <person name="Gibbs R.A."/>
            <person name="Weinstock G.M."/>
            <person name="Brown S.J."/>
            <person name="Denell R."/>
            <person name="Beeman R.W."/>
            <person name="Gibbs R."/>
            <person name="Beeman R.W."/>
            <person name="Brown S.J."/>
            <person name="Bucher G."/>
            <person name="Friedrich M."/>
            <person name="Grimmelikhuijzen C.J."/>
            <person name="Klingler M."/>
            <person name="Lorenzen M."/>
            <person name="Richards S."/>
            <person name="Roth S."/>
            <person name="Schroder R."/>
            <person name="Tautz D."/>
            <person name="Zdobnov E.M."/>
            <person name="Muzny D."/>
            <person name="Gibbs R.A."/>
            <person name="Weinstock G.M."/>
            <person name="Attaway T."/>
            <person name="Bell S."/>
            <person name="Buhay C.J."/>
            <person name="Chandrabose M.N."/>
            <person name="Chavez D."/>
            <person name="Clerk-Blankenburg K.P."/>
            <person name="Cree A."/>
            <person name="Dao M."/>
            <person name="Davis C."/>
            <person name="Chacko J."/>
            <person name="Dinh H."/>
            <person name="Dugan-Rocha S."/>
            <person name="Fowler G."/>
            <person name="Garner T.T."/>
            <person name="Garnes J."/>
            <person name="Gnirke A."/>
            <person name="Hawes A."/>
            <person name="Hernandez J."/>
            <person name="Hines S."/>
            <person name="Holder M."/>
            <person name="Hume J."/>
            <person name="Jhangiani S.N."/>
            <person name="Joshi V."/>
            <person name="Khan Z.M."/>
            <person name="Jackson L."/>
            <person name="Kovar C."/>
            <person name="Kowis A."/>
            <person name="Lee S."/>
            <person name="Lewis L.R."/>
            <person name="Margolis J."/>
            <person name="Morgan M."/>
            <person name="Nazareth L.V."/>
            <person name="Nguyen N."/>
            <person name="Okwuonu G."/>
            <person name="Parker D."/>
            <person name="Richards S."/>
            <person name="Ruiz S.J."/>
            <person name="Santibanez J."/>
            <person name="Savard J."/>
            <person name="Scherer S.E."/>
            <person name="Schneider B."/>
            <person name="Sodergren E."/>
            <person name="Tautz D."/>
            <person name="Vattahil S."/>
            <person name="Villasana D."/>
            <person name="White C.S."/>
            <person name="Wright R."/>
            <person name="Park Y."/>
            <person name="Beeman R.W."/>
            <person name="Lord J."/>
            <person name="Oppert B."/>
            <person name="Lorenzen M."/>
            <person name="Brown S."/>
            <person name="Wang L."/>
            <person name="Savard J."/>
            <person name="Tautz D."/>
            <person name="Richards S."/>
            <person name="Weinstock G."/>
            <person name="Gibbs R.A."/>
            <person name="Liu Y."/>
            <person name="Worley K."/>
            <person name="Weinstock G."/>
            <person name="Elsik C.G."/>
            <person name="Reese J.T."/>
            <person name="Elhaik E."/>
            <person name="Landan G."/>
            <person name="Graur D."/>
            <person name="Arensburger P."/>
            <person name="Atkinson P."/>
            <person name="Beeman R.W."/>
            <person name="Beidler J."/>
            <person name="Brown S.J."/>
            <person name="Demuth J.P."/>
            <person name="Drury D.W."/>
            <person name="Du Y.Z."/>
            <person name="Fujiwara H."/>
            <person name="Lorenzen M."/>
            <person name="Maselli V."/>
            <person name="Osanai M."/>
            <person name="Park Y."/>
            <person name="Robertson H.M."/>
            <person name="Tu Z."/>
            <person name="Wang J.J."/>
            <person name="Wang S."/>
            <person name="Richards S."/>
            <person name="Song H."/>
            <person name="Zhang L."/>
            <person name="Sodergren E."/>
            <person name="Werner D."/>
            <person name="Stanke M."/>
            <person name="Morgenstern B."/>
            <person name="Solovyev V."/>
            <person name="Kosarev P."/>
            <person name="Brown G."/>
            <person name="Chen H.C."/>
            <person name="Ermolaeva O."/>
            <person name="Hlavina W."/>
            <person name="Kapustin Y."/>
            <person name="Kiryutin B."/>
            <person name="Kitts P."/>
            <person name="Maglott D."/>
            <person name="Pruitt K."/>
            <person name="Sapojnikov V."/>
            <person name="Souvorov A."/>
            <person name="Mackey A.J."/>
            <person name="Waterhouse R.M."/>
            <person name="Wyder S."/>
            <person name="Zdobnov E.M."/>
            <person name="Zdobnov E.M."/>
            <person name="Wyder S."/>
            <person name="Kriventseva E.V."/>
            <person name="Kadowaki T."/>
            <person name="Bork P."/>
            <person name="Aranda M."/>
            <person name="Bao R."/>
            <person name="Beermann A."/>
            <person name="Berns N."/>
            <person name="Bolognesi R."/>
            <person name="Bonneton F."/>
            <person name="Bopp D."/>
            <person name="Brown S.J."/>
            <person name="Bucher G."/>
            <person name="Butts T."/>
            <person name="Chaumot A."/>
            <person name="Denell R.E."/>
            <person name="Ferrier D.E."/>
            <person name="Friedrich M."/>
            <person name="Gordon C.M."/>
            <person name="Jindra M."/>
            <person name="Klingler M."/>
            <person name="Lan Q."/>
            <person name="Lattorff H.M."/>
            <person name="Laudet V."/>
            <person name="von Levetsow C."/>
            <person name="Liu Z."/>
            <person name="Lutz R."/>
            <person name="Lynch J.A."/>
            <person name="da Fonseca R.N."/>
            <person name="Posnien N."/>
            <person name="Reuter R."/>
            <person name="Roth S."/>
            <person name="Savard J."/>
            <person name="Schinko J.B."/>
            <person name="Schmitt C."/>
            <person name="Schoppmeier M."/>
            <person name="Schroder R."/>
            <person name="Shippy T.D."/>
            <person name="Simonnet F."/>
            <person name="Marques-Souza H."/>
            <person name="Tautz D."/>
            <person name="Tomoyasu Y."/>
            <person name="Trauner J."/>
            <person name="Van der Zee M."/>
            <person name="Vervoort M."/>
            <person name="Wittkopp N."/>
            <person name="Wimmer E.A."/>
            <person name="Yang X."/>
            <person name="Jones A.K."/>
            <person name="Sattelle D.B."/>
            <person name="Ebert P.R."/>
            <person name="Nelson D."/>
            <person name="Scott J.G."/>
            <person name="Beeman R.W."/>
            <person name="Muthukrishnan S."/>
            <person name="Kramer K.J."/>
            <person name="Arakane Y."/>
            <person name="Beeman R.W."/>
            <person name="Zhu Q."/>
            <person name="Hogenkamp D."/>
            <person name="Dixit R."/>
            <person name="Oppert B."/>
            <person name="Jiang H."/>
            <person name="Zou Z."/>
            <person name="Marshall J."/>
            <person name="Elpidina E."/>
            <person name="Vinokurov K."/>
            <person name="Oppert C."/>
            <person name="Zou Z."/>
            <person name="Evans J."/>
            <person name="Lu Z."/>
            <person name="Zhao P."/>
            <person name="Sumathipala N."/>
            <person name="Altincicek B."/>
            <person name="Vilcinskas A."/>
            <person name="Williams M."/>
            <person name="Hultmark D."/>
            <person name="Hetru C."/>
            <person name="Jiang H."/>
            <person name="Grimmelikhuijzen C.J."/>
            <person name="Hauser F."/>
            <person name="Cazzamali G."/>
            <person name="Williamson M."/>
            <person name="Park Y."/>
            <person name="Li B."/>
            <person name="Tanaka Y."/>
            <person name="Predel R."/>
            <person name="Neupert S."/>
            <person name="Schachtner J."/>
            <person name="Verleyen P."/>
            <person name="Raible F."/>
            <person name="Bork P."/>
            <person name="Friedrich M."/>
            <person name="Walden K.K."/>
            <person name="Robertson H.M."/>
            <person name="Angeli S."/>
            <person name="Foret S."/>
            <person name="Bucher G."/>
            <person name="Schuetz S."/>
            <person name="Maleszka R."/>
            <person name="Wimmer E.A."/>
            <person name="Beeman R.W."/>
            <person name="Lorenzen M."/>
            <person name="Tomoyasu Y."/>
            <person name="Miller S.C."/>
            <person name="Grossmann D."/>
            <person name="Bucher G."/>
        </authorList>
    </citation>
    <scope>NUCLEOTIDE SEQUENCE [LARGE SCALE GENOMIC DNA]</scope>
    <source>
        <strain evidence="11 12">Georgia GA2</strain>
    </source>
</reference>
<feature type="transmembrane region" description="Helical" evidence="10">
    <location>
        <begin position="645"/>
        <end position="671"/>
    </location>
</feature>
<feature type="transmembrane region" description="Helical" evidence="10">
    <location>
        <begin position="852"/>
        <end position="870"/>
    </location>
</feature>
<feature type="transmembrane region" description="Helical" evidence="10">
    <location>
        <begin position="1343"/>
        <end position="1367"/>
    </location>
</feature>
<feature type="transmembrane region" description="Helical" evidence="10">
    <location>
        <begin position="609"/>
        <end position="633"/>
    </location>
</feature>
<keyword evidence="9" id="KW-0807">Transducer</keyword>
<feature type="transmembrane region" description="Helical" evidence="10">
    <location>
        <begin position="430"/>
        <end position="452"/>
    </location>
</feature>
<protein>
    <submittedName>
        <fullName evidence="11">Uncharacterized protein</fullName>
    </submittedName>
</protein>
<feature type="transmembrane region" description="Helical" evidence="10">
    <location>
        <begin position="1006"/>
        <end position="1024"/>
    </location>
</feature>
<evidence type="ECO:0000256" key="7">
    <source>
        <dbReference type="ARBA" id="ARBA00023136"/>
    </source>
</evidence>
<keyword evidence="12" id="KW-1185">Reference proteome</keyword>
<keyword evidence="6 10" id="KW-1133">Transmembrane helix</keyword>
<reference evidence="11 12" key="2">
    <citation type="journal article" date="2010" name="Nucleic Acids Res.">
        <title>BeetleBase in 2010: revisions to provide comprehensive genomic information for Tribolium castaneum.</title>
        <authorList>
            <person name="Kim H.S."/>
            <person name="Murphy T."/>
            <person name="Xia J."/>
            <person name="Caragea D."/>
            <person name="Park Y."/>
            <person name="Beeman R.W."/>
            <person name="Lorenzen M.D."/>
            <person name="Butcher S."/>
            <person name="Manak J.R."/>
            <person name="Brown S.J."/>
        </authorList>
    </citation>
    <scope>GENOME REANNOTATION</scope>
    <source>
        <strain evidence="11 12">Georgia GA2</strain>
    </source>
</reference>
<feature type="transmembrane region" description="Helical" evidence="10">
    <location>
        <begin position="536"/>
        <end position="564"/>
    </location>
</feature>
<evidence type="ECO:0000256" key="1">
    <source>
        <dbReference type="ARBA" id="ARBA00004651"/>
    </source>
</evidence>
<evidence type="ECO:0000256" key="5">
    <source>
        <dbReference type="ARBA" id="ARBA00022725"/>
    </source>
</evidence>
<evidence type="ECO:0000256" key="2">
    <source>
        <dbReference type="ARBA" id="ARBA00022475"/>
    </source>
</evidence>
<sequence length="1475" mass="170082">MDKNLDPDDLSAYPLKFLWYGRLHPGLNPWWTKILVPVNVSVAFLYLVLAIKGIFSSYNHDTFFTAECVQTCILVVHAIGKFSNFLVHKNSLLRLVAKKSQFWKLESFDGDLYNECVWISTFVKKITRFYYFLNLFVLISFDLQPFTTGYLPTGCYVPEGWFNFLTGLLWYLSCAVLFGLPGTDGFFCSLATSLIIQFKLLGYKFKNTKLYKNEPDITLWNNLKQLVDYHNYLLSYSKELDATFKTIFLLQFMISIGSASVSVFIFMQPGDWSNRIKFLLYFVATMVQTAFYCIPLEFVVSSAKQIGDFVYESNWYQVKDIKFEKCFTLILARTQKNVVFSAYGLIWINLGTFLVIFQFYSLPNQQINMLMSLEPDDISADSLKILWYTGLHPALSSRLINIYIYANLFLCSVLTILAIIGIVLSYTNNIFFVAECLVTIILMVHAIGKFIALHWNKKSLINLLKKKSQFWKIGSFDGEIHNECLQISTFVKNIIRFYYALSFCGGVFFDLQPFTSGLMPSGCYVPEGWSNILMGVMWYITFPVVFVVTGTDALFCSLSTSLIIQFKLLNHKFKTLKLTNKSQTQLWNDLKELVDYHNFLLSYCEELDATFSGVFLLQFIISIAPASVSIFIFMQPGAWANRMKFITYFLAVITETTFYCLPLDIVVNTASQELVDYHNFLTSYCKQLNQAFAAIFLLQFFTSITSASLSIFIFMQPGAWTNRIKFILYYSYTLVETSFYCIPAEILVNAASEIGNSVYDLDWHKIRINRVKKCIVIILARTQKTMVFTGYGLVNMNLQTFVVILCAIYVGAMQVKMRKKFMYNDSDGIAAVPLMLFRWGNMHPSSPFRPSVISLIINVCVCGFLIALAIKGIIVSYNNDIFFTVECLQTCNLMFHGIGKFLNLFFHRANLKILVESRSQFWKIDDFKGEDIYDEMEKIKTVMGKGLIYYYVAVISVGLLFDLQPFLTGALPSGCYTPEGWFKGITLLTWLLTFSFLNGVQGTDGFYFSITSLSIFIFMQPGPWSNRIKFMLYYMALIVETSLYCVPSELIVNAASEIGNVIYDLDWYKIKINQFKKCLNKRRSICCILYYLSVQRKYKMAKKFRSDDISADPLRLLWLGQMHPFSPFRRSVAFLVMNVSACWLLAALAIKGIITSYKNDIFFVAECLQTCNLMFHGIGKFVNLFLHRDNLKKLLKNRSKFWKIDDFQSEEIYQELSEITSTVKKGLRYYYCGVVVVMLLFDLQPFATGSLPSGCYVPEGWFKSLTVMTWLLSLSFLNGVQGMDGFFCSISISIVIQFKMLTHRFKNMRLFHNESERKMWKELKELVDYHNFLTSYCKLLNTIFASIFLLQFLVSIISASVSIFIFMQPGAWSNRIKFILYYLAVVAETSFYCVPAEIIVNSASEIGYAVSELDWYKIRINQIKKCFVIILARTQRTMVFTGYGLVNMNLQTFVVYVKTVFSFYTYINSVRKIEK</sequence>
<dbReference type="InParanoid" id="A0A139WN78"/>
<accession>A0A139WN78</accession>
<keyword evidence="8" id="KW-0675">Receptor</keyword>
<feature type="transmembrane region" description="Helical" evidence="10">
    <location>
        <begin position="948"/>
        <end position="968"/>
    </location>
</feature>
<feature type="transmembrane region" description="Helical" evidence="10">
    <location>
        <begin position="980"/>
        <end position="999"/>
    </location>
</feature>
<dbReference type="PANTHER" id="PTHR21137:SF35">
    <property type="entry name" value="ODORANT RECEPTOR 19A-RELATED"/>
    <property type="match status" value="1"/>
</dbReference>
<proteinExistence type="predicted"/>
<feature type="transmembrane region" description="Helical" evidence="10">
    <location>
        <begin position="402"/>
        <end position="424"/>
    </location>
</feature>
<evidence type="ECO:0000256" key="6">
    <source>
        <dbReference type="ARBA" id="ARBA00022989"/>
    </source>
</evidence>
<feature type="transmembrane region" description="Helical" evidence="10">
    <location>
        <begin position="160"/>
        <end position="180"/>
    </location>
</feature>
<feature type="transmembrane region" description="Helical" evidence="10">
    <location>
        <begin position="129"/>
        <end position="148"/>
    </location>
</feature>
<feature type="transmembrane region" description="Helical" evidence="10">
    <location>
        <begin position="247"/>
        <end position="266"/>
    </location>
</feature>
<feature type="transmembrane region" description="Helical" evidence="10">
    <location>
        <begin position="1132"/>
        <end position="1155"/>
    </location>
</feature>